<gene>
    <name evidence="1" type="ORF">AZOBR_90004</name>
</gene>
<reference evidence="1 2" key="1">
    <citation type="journal article" date="2011" name="PLoS Genet.">
        <title>Azospirillum genomes reveal transition of bacteria from aquatic to terrestrial environments.</title>
        <authorList>
            <person name="Wisniewski-Dye F."/>
            <person name="Borziak K."/>
            <person name="Khalsa-Moyers G."/>
            <person name="Alexandre G."/>
            <person name="Sukharnikov L.O."/>
            <person name="Wuichet K."/>
            <person name="Hurst G.B."/>
            <person name="McDonald W.H."/>
            <person name="Robertson J.S."/>
            <person name="Barbe V."/>
            <person name="Calteau A."/>
            <person name="Rouy Z."/>
            <person name="Mangenot S."/>
            <person name="Prigent-Combaret C."/>
            <person name="Normand P."/>
            <person name="Boyer M."/>
            <person name="Siguier P."/>
            <person name="Dessaux Y."/>
            <person name="Elmerich C."/>
            <person name="Condemine G."/>
            <person name="Krishnen G."/>
            <person name="Kennedy I."/>
            <person name="Paterson A.H."/>
            <person name="Gonzalez V."/>
            <person name="Mavingui P."/>
            <person name="Zhulin I.B."/>
        </authorList>
    </citation>
    <scope>NUCLEOTIDE SEQUENCE [LARGE SCALE GENOMIC DNA]</scope>
    <source>
        <strain evidence="1 2">Sp245</strain>
    </source>
</reference>
<dbReference type="Proteomes" id="UP000007319">
    <property type="component" value="Chromosome"/>
</dbReference>
<dbReference type="EMBL" id="HE577327">
    <property type="protein sequence ID" value="CCC97597.1"/>
    <property type="molecule type" value="Genomic_DNA"/>
</dbReference>
<sequence length="70" mass="7469">MLQVTTAQNRNCFRGHNDSRACKGPDHRFKAVGCGAATRCAQKGGRLSHTRHALVARGAQPAAPGRSPRC</sequence>
<evidence type="ECO:0000313" key="1">
    <source>
        <dbReference type="EMBL" id="CCC97597.1"/>
    </source>
</evidence>
<protein>
    <submittedName>
        <fullName evidence="1">Uncharacterized protein</fullName>
    </submittedName>
</protein>
<dbReference type="AlphaFoldDB" id="A0A9P1JQ34"/>
<organism evidence="1 2">
    <name type="scientific">Azospirillum baldaniorum</name>
    <dbReference type="NCBI Taxonomy" id="1064539"/>
    <lineage>
        <taxon>Bacteria</taxon>
        <taxon>Pseudomonadati</taxon>
        <taxon>Pseudomonadota</taxon>
        <taxon>Alphaproteobacteria</taxon>
        <taxon>Rhodospirillales</taxon>
        <taxon>Azospirillaceae</taxon>
        <taxon>Azospirillum</taxon>
    </lineage>
</organism>
<evidence type="ECO:0000313" key="2">
    <source>
        <dbReference type="Proteomes" id="UP000007319"/>
    </source>
</evidence>
<proteinExistence type="predicted"/>
<name>A0A9P1JQ34_9PROT</name>
<accession>A0A9P1JQ34</accession>
<dbReference type="KEGG" id="abs:AZOBR_90004"/>
<keyword evidence="2" id="KW-1185">Reference proteome</keyword>